<evidence type="ECO:0000313" key="1">
    <source>
        <dbReference type="EMBL" id="KAI8556857.1"/>
    </source>
</evidence>
<dbReference type="EMBL" id="CM046392">
    <property type="protein sequence ID" value="KAI8556857.1"/>
    <property type="molecule type" value="Genomic_DNA"/>
</dbReference>
<name>A0ACC0NWG4_RHOML</name>
<sequence>MSSHNMFPFVHVFLFLGYVFASDQYSQAQRAQAPSFMFRSLYSFGDSFVDPGNNGYIQTFARSNSPPYGNDFPERIATGRFSNGLLFPDFLAYYIGVENYQLPYLGPDIDLKDSVTAISFASATSGFDPNTANKTNAIQMWVQLDYFKKYKARLQKKMGKTKANNQIKQALFYVNAGSDDFAFTYFQDGARGQTTQSPREYEQFLLPFILQFLQGLLDQGAQKIAVNGLPPLGCSPVGITLLPKNPTKSQVDSSPRKRKCLDYANDISKDFNALLREALEKLQSQSPKTKITYIDFEEPLLRIIQNPFDYAYYLGAPTYQLPYLGPPCLIATSLKIELWEFCLTFKAMIIFYSKSPSNSKSNNEHGIVGPRGSKIRSKWSTRLPLGCIPIGITNLPPNPKDVQASLMANANARTMNAVSAGRVQFYSPGEDGGPAEHIIRNKDDLH</sequence>
<evidence type="ECO:0000313" key="2">
    <source>
        <dbReference type="Proteomes" id="UP001062846"/>
    </source>
</evidence>
<protein>
    <submittedName>
        <fullName evidence="1">Uncharacterized protein</fullName>
    </submittedName>
</protein>
<keyword evidence="2" id="KW-1185">Reference proteome</keyword>
<reference evidence="1" key="1">
    <citation type="submission" date="2022-02" db="EMBL/GenBank/DDBJ databases">
        <title>Plant Genome Project.</title>
        <authorList>
            <person name="Zhang R.-G."/>
        </authorList>
    </citation>
    <scope>NUCLEOTIDE SEQUENCE</scope>
    <source>
        <strain evidence="1">AT1</strain>
    </source>
</reference>
<organism evidence="1 2">
    <name type="scientific">Rhododendron molle</name>
    <name type="common">Chinese azalea</name>
    <name type="synonym">Azalea mollis</name>
    <dbReference type="NCBI Taxonomy" id="49168"/>
    <lineage>
        <taxon>Eukaryota</taxon>
        <taxon>Viridiplantae</taxon>
        <taxon>Streptophyta</taxon>
        <taxon>Embryophyta</taxon>
        <taxon>Tracheophyta</taxon>
        <taxon>Spermatophyta</taxon>
        <taxon>Magnoliopsida</taxon>
        <taxon>eudicotyledons</taxon>
        <taxon>Gunneridae</taxon>
        <taxon>Pentapetalae</taxon>
        <taxon>asterids</taxon>
        <taxon>Ericales</taxon>
        <taxon>Ericaceae</taxon>
        <taxon>Ericoideae</taxon>
        <taxon>Rhodoreae</taxon>
        <taxon>Rhododendron</taxon>
    </lineage>
</organism>
<accession>A0ACC0NWG4</accession>
<gene>
    <name evidence="1" type="ORF">RHMOL_Rhmol05G0288300</name>
</gene>
<dbReference type="Proteomes" id="UP001062846">
    <property type="component" value="Chromosome 5"/>
</dbReference>
<comment type="caution">
    <text evidence="1">The sequence shown here is derived from an EMBL/GenBank/DDBJ whole genome shotgun (WGS) entry which is preliminary data.</text>
</comment>
<proteinExistence type="predicted"/>